<dbReference type="Pfam" id="PF13637">
    <property type="entry name" value="Ank_4"/>
    <property type="match status" value="1"/>
</dbReference>
<dbReference type="STRING" id="97359.A0A550CCV9"/>
<dbReference type="InterPro" id="IPR054471">
    <property type="entry name" value="GPIID_WHD"/>
</dbReference>
<comment type="caution">
    <text evidence="6">The sequence shown here is derived from an EMBL/GenBank/DDBJ whole genome shotgun (WGS) entry which is preliminary data.</text>
</comment>
<evidence type="ECO:0000256" key="3">
    <source>
        <dbReference type="SAM" id="MobiDB-lite"/>
    </source>
</evidence>
<feature type="region of interest" description="Disordered" evidence="3">
    <location>
        <begin position="1"/>
        <end position="76"/>
    </location>
</feature>
<dbReference type="Pfam" id="PF12796">
    <property type="entry name" value="Ank_2"/>
    <property type="match status" value="2"/>
</dbReference>
<name>A0A550CCV9_9AGAR</name>
<evidence type="ECO:0000256" key="2">
    <source>
        <dbReference type="PROSITE-ProRule" id="PRU00023"/>
    </source>
</evidence>
<dbReference type="OrthoDB" id="194358at2759"/>
<accession>A0A550CCV9</accession>
<feature type="domain" description="Nephrocystin 3-like N-terminal" evidence="5">
    <location>
        <begin position="371"/>
        <end position="530"/>
    </location>
</feature>
<gene>
    <name evidence="6" type="ORF">BD626DRAFT_497999</name>
</gene>
<dbReference type="Pfam" id="PF24883">
    <property type="entry name" value="NPHP3_N"/>
    <property type="match status" value="1"/>
</dbReference>
<dbReference type="InterPro" id="IPR002110">
    <property type="entry name" value="Ankyrin_rpt"/>
</dbReference>
<evidence type="ECO:0000256" key="1">
    <source>
        <dbReference type="ARBA" id="ARBA00022737"/>
    </source>
</evidence>
<dbReference type="Gene3D" id="3.40.50.300">
    <property type="entry name" value="P-loop containing nucleotide triphosphate hydrolases"/>
    <property type="match status" value="1"/>
</dbReference>
<organism evidence="6 7">
    <name type="scientific">Schizophyllum amplum</name>
    <dbReference type="NCBI Taxonomy" id="97359"/>
    <lineage>
        <taxon>Eukaryota</taxon>
        <taxon>Fungi</taxon>
        <taxon>Dikarya</taxon>
        <taxon>Basidiomycota</taxon>
        <taxon>Agaricomycotina</taxon>
        <taxon>Agaricomycetes</taxon>
        <taxon>Agaricomycetidae</taxon>
        <taxon>Agaricales</taxon>
        <taxon>Schizophyllaceae</taxon>
        <taxon>Schizophyllum</taxon>
    </lineage>
</organism>
<protein>
    <submittedName>
        <fullName evidence="6">Uncharacterized protein</fullName>
    </submittedName>
</protein>
<feature type="repeat" description="ANK" evidence="2">
    <location>
        <begin position="859"/>
        <end position="891"/>
    </location>
</feature>
<evidence type="ECO:0000259" key="4">
    <source>
        <dbReference type="Pfam" id="PF22939"/>
    </source>
</evidence>
<dbReference type="PROSITE" id="PS50297">
    <property type="entry name" value="ANK_REP_REGION"/>
    <property type="match status" value="4"/>
</dbReference>
<dbReference type="EMBL" id="VDMD01000012">
    <property type="protein sequence ID" value="TRM62635.1"/>
    <property type="molecule type" value="Genomic_DNA"/>
</dbReference>
<proteinExistence type="predicted"/>
<dbReference type="InterPro" id="IPR027417">
    <property type="entry name" value="P-loop_NTPase"/>
</dbReference>
<keyword evidence="1" id="KW-0677">Repeat</keyword>
<feature type="compositionally biased region" description="Polar residues" evidence="3">
    <location>
        <begin position="61"/>
        <end position="76"/>
    </location>
</feature>
<feature type="repeat" description="ANK" evidence="2">
    <location>
        <begin position="1230"/>
        <end position="1262"/>
    </location>
</feature>
<dbReference type="Gene3D" id="1.25.40.20">
    <property type="entry name" value="Ankyrin repeat-containing domain"/>
    <property type="match status" value="2"/>
</dbReference>
<sequence>MPERSTQPSPSRLTMSSLTHLRISSLTRSRRSSSSGQERSASSSLAPSPSPESTRTPSPLMPSSQTSPLLTPDTRSSHSIATFMSGALTLQASGKTSFIGTAAKLAQEVTELFKEVPYVKGVAGIVLRIIEIKEQCRENLDRQRELMDQVGMVAVTIFEGLKKVKRSWHEDDHHMLELKKDLEVFYGVLVDVHTACASLVGNQDGWKSQSHTVWNREEILATLDRLNRRLGAVQLLFCTNRLISSAINVAEINATLKDIEADAVRKSRILAAMSRDISNASTASSDTLVGIERVEKTIQRLDGSAIVLNEGVQGLQGGLLNVSRGFDDMRQDMQDRNEENLRSEILAWLDAANVASNHTAALASRKGCEDSGKWFIESSAYKGWLEKPGPLLWIKGKIGSGKTVLCSIVLENLLGKQVQKDGMAVAYFYVDLETEEKRTRSGLISALLSQLLQQSTMIPHALRSLYANRRPISHNSDPLVALRDVLRTFNGVFIVIDSPDGCLAKELRGVLNLICFLNDEPNVHLMVACRPEGDFRDTLQKIALPCDELHRCPGNRDIVTFIDKAIENANFRKWSEVDREHIRTRLVDEAGGMFRWVACQISVLEQCMTPKQLKRALGALPRSLDETYGRILEAIPDSHVAYARNMLLFLAFAYRPLRVEEIVDFLAMTEDYDEHDEDHLPTFDRDNKLQLQDPSEILRLCPNLVTESFTANHVSLAHSSVKDYLLTRAPSIFRITERQADRTITAVCLGYLAQFSELHPHTHLQEIVQQYPLALYASLFWTKHAGGNASGASSAMKQGILDLLKPDNRAAIAWAKLNVGGRPYHPASSPYLPPIYHAVVKLDEHCAVVDDFLQNSRADKNILLRVAVVDGATSLVKRLLDSGADVNAAPDEMGSALVAAVSVSGPTMIALLLDNMGTDVNAHDGECGGPLQAAAFRGELPIIDLLLSRGASINATDDVFGTALQAAARKGDDAVMAMLLERGAKVDTEGGLYGTVLQTAAYQGSEDVVRLLLQPAYGVNVNGVAGKYGTALQAAARRGSLSLVRMLLQHGANPNTRGGRYGTALHAAAYAGPTPRSVARLKLAELQRRFLVDSWDSDKGVLVCRTLLQKEGPGAEAFQLLVQGSELERSGYAFVRGPHYMARISAFDHDVTSLVRQQLAVWRERGAPSILDDEGDAEEIARTLLRVGADANALGEFFGSPLYAAVAGKRVSICHILLDAGADPNAICGSFATALHAAAYHGSLAIVQLLLRRDAAADLQHGRLESVLRDACRGGKKHPSPERDSVVRFLASLGDEQRPLLAPPTMPIGTS</sequence>
<feature type="compositionally biased region" description="Polar residues" evidence="3">
    <location>
        <begin position="1"/>
        <end position="15"/>
    </location>
</feature>
<evidence type="ECO:0000259" key="5">
    <source>
        <dbReference type="Pfam" id="PF24883"/>
    </source>
</evidence>
<dbReference type="InterPro" id="IPR056884">
    <property type="entry name" value="NPHP3-like_N"/>
</dbReference>
<dbReference type="PANTHER" id="PTHR10039">
    <property type="entry name" value="AMELOGENIN"/>
    <property type="match status" value="1"/>
</dbReference>
<dbReference type="Proteomes" id="UP000320762">
    <property type="component" value="Unassembled WGS sequence"/>
</dbReference>
<dbReference type="PROSITE" id="PS50088">
    <property type="entry name" value="ANK_REPEAT"/>
    <property type="match status" value="5"/>
</dbReference>
<dbReference type="SUPFAM" id="SSF52540">
    <property type="entry name" value="P-loop containing nucleoside triphosphate hydrolases"/>
    <property type="match status" value="1"/>
</dbReference>
<dbReference type="InterPro" id="IPR036770">
    <property type="entry name" value="Ankyrin_rpt-contain_sf"/>
</dbReference>
<dbReference type="PANTHER" id="PTHR10039:SF16">
    <property type="entry name" value="GPI INOSITOL-DEACYLASE"/>
    <property type="match status" value="1"/>
</dbReference>
<reference evidence="6 7" key="1">
    <citation type="journal article" date="2019" name="New Phytol.">
        <title>Comparative genomics reveals unique wood-decay strategies and fruiting body development in the Schizophyllaceae.</title>
        <authorList>
            <person name="Almasi E."/>
            <person name="Sahu N."/>
            <person name="Krizsan K."/>
            <person name="Balint B."/>
            <person name="Kovacs G.M."/>
            <person name="Kiss B."/>
            <person name="Cseklye J."/>
            <person name="Drula E."/>
            <person name="Henrissat B."/>
            <person name="Nagy I."/>
            <person name="Chovatia M."/>
            <person name="Adam C."/>
            <person name="LaButti K."/>
            <person name="Lipzen A."/>
            <person name="Riley R."/>
            <person name="Grigoriev I.V."/>
            <person name="Nagy L.G."/>
        </authorList>
    </citation>
    <scope>NUCLEOTIDE SEQUENCE [LARGE SCALE GENOMIC DNA]</scope>
    <source>
        <strain evidence="6 7">NL-1724</strain>
    </source>
</reference>
<keyword evidence="2" id="KW-0040">ANK repeat</keyword>
<dbReference type="InterPro" id="IPR059179">
    <property type="entry name" value="MLKL-like_MCAfunc"/>
</dbReference>
<dbReference type="SMART" id="SM00248">
    <property type="entry name" value="ANK"/>
    <property type="match status" value="8"/>
</dbReference>
<feature type="repeat" description="ANK" evidence="2">
    <location>
        <begin position="1027"/>
        <end position="1059"/>
    </location>
</feature>
<evidence type="ECO:0000313" key="7">
    <source>
        <dbReference type="Proteomes" id="UP000320762"/>
    </source>
</evidence>
<dbReference type="CDD" id="cd21037">
    <property type="entry name" value="MLKL_NTD"/>
    <property type="match status" value="1"/>
</dbReference>
<feature type="repeat" description="ANK" evidence="2">
    <location>
        <begin position="930"/>
        <end position="958"/>
    </location>
</feature>
<feature type="repeat" description="ANK" evidence="2">
    <location>
        <begin position="962"/>
        <end position="991"/>
    </location>
</feature>
<feature type="compositionally biased region" description="Low complexity" evidence="3">
    <location>
        <begin position="16"/>
        <end position="58"/>
    </location>
</feature>
<evidence type="ECO:0000313" key="6">
    <source>
        <dbReference type="EMBL" id="TRM62635.1"/>
    </source>
</evidence>
<feature type="domain" description="GPI inositol-deacylase winged helix" evidence="4">
    <location>
        <begin position="642"/>
        <end position="727"/>
    </location>
</feature>
<dbReference type="SUPFAM" id="SSF48403">
    <property type="entry name" value="Ankyrin repeat"/>
    <property type="match status" value="2"/>
</dbReference>
<dbReference type="Pfam" id="PF22939">
    <property type="entry name" value="WHD_GPIID"/>
    <property type="match status" value="1"/>
</dbReference>
<keyword evidence="7" id="KW-1185">Reference proteome</keyword>